<name>A0A914WYV7_9BILA</name>
<organism evidence="1 2">
    <name type="scientific">Plectus sambesii</name>
    <dbReference type="NCBI Taxonomy" id="2011161"/>
    <lineage>
        <taxon>Eukaryota</taxon>
        <taxon>Metazoa</taxon>
        <taxon>Ecdysozoa</taxon>
        <taxon>Nematoda</taxon>
        <taxon>Chromadorea</taxon>
        <taxon>Plectida</taxon>
        <taxon>Plectina</taxon>
        <taxon>Plectoidea</taxon>
        <taxon>Plectidae</taxon>
        <taxon>Plectus</taxon>
    </lineage>
</organism>
<evidence type="ECO:0000313" key="2">
    <source>
        <dbReference type="WBParaSite" id="PSAMB.scaffold5793size10867.g27307.t1"/>
    </source>
</evidence>
<proteinExistence type="predicted"/>
<evidence type="ECO:0000313" key="1">
    <source>
        <dbReference type="Proteomes" id="UP000887566"/>
    </source>
</evidence>
<reference evidence="2" key="1">
    <citation type="submission" date="2022-11" db="UniProtKB">
        <authorList>
            <consortium name="WormBaseParasite"/>
        </authorList>
    </citation>
    <scope>IDENTIFICATION</scope>
</reference>
<protein>
    <submittedName>
        <fullName evidence="2">Uncharacterized protein</fullName>
    </submittedName>
</protein>
<accession>A0A914WYV7</accession>
<sequence>MNDYRPSACSAALLHRRPTDGRVPLATVAAAAAAAAAPPPLLLVTPTARGDGFVALPLPLPLPQRHRSRRPRVPITTPHLWFIGWPDEPDETEAELAPLTHQSSRGTLEERPRLSYHLSVVPAGRSYLGAAAAIQLASCAHGIPARWSRPDGLKGRQTARDALLVENSVTHTGSAGRALTGLLCFSVPLQCARAALPTLPLIVPFEALTQPACAPQLAGVEDATDSSFEEHPRLRLSAEKIKHASTADLSSRSRRRCVTKVCGDGGVRLDPSVLIGGTQTLPNLAACSACTSTHNRRRVVVVVRLPLRANERAHRRPAKADTCDLNAVLFLRLVRYSERESERNVLARTVDNKVSETHCCLCAKTALRRARLPKRSQWIPVPTTEKLFSTGARIHPRLLTPSEWCRPADCRPQRSAASRFQISRDYGRQGKYFVLALAADAPGLFTAEFVASHLTPATFTSPSRCVRRRRRFKANSRRPLLTSDSRCLRRRRTPSVVDHVAKMR</sequence>
<dbReference type="WBParaSite" id="PSAMB.scaffold5793size10867.g27307.t1">
    <property type="protein sequence ID" value="PSAMB.scaffold5793size10867.g27307.t1"/>
    <property type="gene ID" value="PSAMB.scaffold5793size10867.g27307"/>
</dbReference>
<dbReference type="AlphaFoldDB" id="A0A914WYV7"/>
<keyword evidence="1" id="KW-1185">Reference proteome</keyword>
<dbReference type="Proteomes" id="UP000887566">
    <property type="component" value="Unplaced"/>
</dbReference>